<comment type="caution">
    <text evidence="2">The sequence shown here is derived from an EMBL/GenBank/DDBJ whole genome shotgun (WGS) entry which is preliminary data.</text>
</comment>
<sequence>KPTTRWNIVRKAKNGLYYLEHADFEPGCSGAIVFAQFQQLSLPQSRAVEHKMASLLYSPVVYIITAIKGQASTDSNDVETQTLIQEVFLKSQRYSEAYTLALRHPARLKDTPNFLVNRAQFSVSRPDQMIHALLVVQEVRHAKVLVLFGALALLSLSVGCMVGWATRDANMGVGVSAGLFQFLTMLQWSYIWVVRR</sequence>
<feature type="non-terminal residue" evidence="2">
    <location>
        <position position="196"/>
    </location>
</feature>
<gene>
    <name evidence="2" type="ORF">AWRI4620_LOCUS5137</name>
</gene>
<keyword evidence="1" id="KW-1133">Transmembrane helix</keyword>
<keyword evidence="3" id="KW-1185">Reference proteome</keyword>
<feature type="transmembrane region" description="Helical" evidence="1">
    <location>
        <begin position="144"/>
        <end position="165"/>
    </location>
</feature>
<dbReference type="AlphaFoldDB" id="A0A9N8KHF8"/>
<dbReference type="Proteomes" id="UP000745764">
    <property type="component" value="Unassembled WGS sequence"/>
</dbReference>
<feature type="transmembrane region" description="Helical" evidence="1">
    <location>
        <begin position="171"/>
        <end position="193"/>
    </location>
</feature>
<dbReference type="EMBL" id="CAINUL010000008">
    <property type="protein sequence ID" value="CAD0110882.1"/>
    <property type="molecule type" value="Genomic_DNA"/>
</dbReference>
<protein>
    <submittedName>
        <fullName evidence="2">Uncharacterized protein</fullName>
    </submittedName>
</protein>
<organism evidence="2 3">
    <name type="scientific">Aureobasidium uvarum</name>
    <dbReference type="NCBI Taxonomy" id="2773716"/>
    <lineage>
        <taxon>Eukaryota</taxon>
        <taxon>Fungi</taxon>
        <taxon>Dikarya</taxon>
        <taxon>Ascomycota</taxon>
        <taxon>Pezizomycotina</taxon>
        <taxon>Dothideomycetes</taxon>
        <taxon>Dothideomycetidae</taxon>
        <taxon>Dothideales</taxon>
        <taxon>Saccotheciaceae</taxon>
        <taxon>Aureobasidium</taxon>
    </lineage>
</organism>
<proteinExistence type="predicted"/>
<evidence type="ECO:0000313" key="2">
    <source>
        <dbReference type="EMBL" id="CAD0110882.1"/>
    </source>
</evidence>
<keyword evidence="1" id="KW-0472">Membrane</keyword>
<dbReference type="OrthoDB" id="3545575at2759"/>
<name>A0A9N8KHF8_9PEZI</name>
<keyword evidence="1" id="KW-0812">Transmembrane</keyword>
<accession>A0A9N8KHF8</accession>
<evidence type="ECO:0000313" key="3">
    <source>
        <dbReference type="Proteomes" id="UP000745764"/>
    </source>
</evidence>
<evidence type="ECO:0000256" key="1">
    <source>
        <dbReference type="SAM" id="Phobius"/>
    </source>
</evidence>
<feature type="non-terminal residue" evidence="2">
    <location>
        <position position="1"/>
    </location>
</feature>
<reference evidence="2" key="1">
    <citation type="submission" date="2020-06" db="EMBL/GenBank/DDBJ databases">
        <authorList>
            <person name="Onetto C."/>
        </authorList>
    </citation>
    <scope>NUCLEOTIDE SEQUENCE</scope>
</reference>